<dbReference type="Pfam" id="PF07892">
    <property type="entry name" value="DUF1667"/>
    <property type="match status" value="1"/>
</dbReference>
<dbReference type="PANTHER" id="PTHR39450:SF1">
    <property type="entry name" value="DUF1667 DOMAIN-CONTAINING PROTEIN"/>
    <property type="match status" value="1"/>
</dbReference>
<organism evidence="2">
    <name type="scientific">Ignisphaera aggregans</name>
    <dbReference type="NCBI Taxonomy" id="334771"/>
    <lineage>
        <taxon>Archaea</taxon>
        <taxon>Thermoproteota</taxon>
        <taxon>Thermoprotei</taxon>
        <taxon>Desulfurococcales</taxon>
        <taxon>Desulfurococcaceae</taxon>
        <taxon>Ignisphaera</taxon>
    </lineage>
</organism>
<dbReference type="AlphaFoldDB" id="A0A7C4JKJ3"/>
<sequence>MGDYELTCIICPASCTLKVSTKNDEIVVEGNMCSRGVEFAKNEVINPTRYVMSVVRVRGGDMPTVSVITSKPIPKNCMWNVMEVLANLEVEAPIEIGDTIVKNICGSDVIATRRVKNIKGKES</sequence>
<dbReference type="Gene3D" id="3.10.530.10">
    <property type="entry name" value="CPE0013-like"/>
    <property type="match status" value="1"/>
</dbReference>
<comment type="caution">
    <text evidence="2">The sequence shown here is derived from an EMBL/GenBank/DDBJ whole genome shotgun (WGS) entry which is preliminary data.</text>
</comment>
<dbReference type="PANTHER" id="PTHR39450">
    <property type="entry name" value="MOLYBDOPTERIN OXIDOREDUCTASE, 4FE-4S CLUSTER-BINDING SUBUNIT"/>
    <property type="match status" value="1"/>
</dbReference>
<reference evidence="2" key="1">
    <citation type="journal article" date="2020" name="mSystems">
        <title>Genome- and Community-Level Interaction Insights into Carbon Utilization and Element Cycling Functions of Hydrothermarchaeota in Hydrothermal Sediment.</title>
        <authorList>
            <person name="Zhou Z."/>
            <person name="Liu Y."/>
            <person name="Xu W."/>
            <person name="Pan J."/>
            <person name="Luo Z.H."/>
            <person name="Li M."/>
        </authorList>
    </citation>
    <scope>NUCLEOTIDE SEQUENCE [LARGE SCALE GENOMIC DNA]</scope>
    <source>
        <strain evidence="2">SpSt-637</strain>
        <strain evidence="1">SpSt-667</strain>
    </source>
</reference>
<protein>
    <submittedName>
        <fullName evidence="2">DUF1667 domain-containing protein</fullName>
    </submittedName>
</protein>
<dbReference type="InterPro" id="IPR012460">
    <property type="entry name" value="DUF1667"/>
</dbReference>
<dbReference type="SUPFAM" id="SSF160148">
    <property type="entry name" value="CPE0013-like"/>
    <property type="match status" value="1"/>
</dbReference>
<evidence type="ECO:0000313" key="1">
    <source>
        <dbReference type="EMBL" id="HGQ35103.1"/>
    </source>
</evidence>
<name>A0A7C4JKJ3_9CREN</name>
<dbReference type="EMBL" id="DTCK01000007">
    <property type="protein sequence ID" value="HGQ35103.1"/>
    <property type="molecule type" value="Genomic_DNA"/>
</dbReference>
<proteinExistence type="predicted"/>
<gene>
    <name evidence="2" type="ORF">ENU08_08240</name>
    <name evidence="1" type="ORF">ENU41_00280</name>
</gene>
<dbReference type="InterPro" id="IPR036593">
    <property type="entry name" value="CPE0013-like_sf"/>
</dbReference>
<accession>A0A7C4JKJ3</accession>
<dbReference type="EMBL" id="DTBD01000075">
    <property type="protein sequence ID" value="HGQ65216.1"/>
    <property type="molecule type" value="Genomic_DNA"/>
</dbReference>
<evidence type="ECO:0000313" key="2">
    <source>
        <dbReference type="EMBL" id="HGQ65216.1"/>
    </source>
</evidence>